<name>A0A5P1F6H1_ASPOF</name>
<dbReference type="PANTHER" id="PTHR38925:SF1">
    <property type="entry name" value="PROTEIN, PUTATIVE-RELATED"/>
    <property type="match status" value="1"/>
</dbReference>
<dbReference type="AlphaFoldDB" id="A0A5P1F6H1"/>
<evidence type="ECO:0000256" key="1">
    <source>
        <dbReference type="SAM" id="Phobius"/>
    </source>
</evidence>
<evidence type="ECO:0000313" key="3">
    <source>
        <dbReference type="Proteomes" id="UP000243459"/>
    </source>
</evidence>
<dbReference type="EMBL" id="CM007384">
    <property type="protein sequence ID" value="ONK73772.1"/>
    <property type="molecule type" value="Genomic_DNA"/>
</dbReference>
<keyword evidence="1" id="KW-0472">Membrane</keyword>
<keyword evidence="3" id="KW-1185">Reference proteome</keyword>
<organism evidence="2 3">
    <name type="scientific">Asparagus officinalis</name>
    <name type="common">Garden asparagus</name>
    <dbReference type="NCBI Taxonomy" id="4686"/>
    <lineage>
        <taxon>Eukaryota</taxon>
        <taxon>Viridiplantae</taxon>
        <taxon>Streptophyta</taxon>
        <taxon>Embryophyta</taxon>
        <taxon>Tracheophyta</taxon>
        <taxon>Spermatophyta</taxon>
        <taxon>Magnoliopsida</taxon>
        <taxon>Liliopsida</taxon>
        <taxon>Asparagales</taxon>
        <taxon>Asparagaceae</taxon>
        <taxon>Asparagoideae</taxon>
        <taxon>Asparagus</taxon>
    </lineage>
</organism>
<dbReference type="OMA" id="QIAFEIR"/>
<dbReference type="Proteomes" id="UP000243459">
    <property type="component" value="Chromosome 4"/>
</dbReference>
<dbReference type="Gramene" id="ONK73772">
    <property type="protein sequence ID" value="ONK73772"/>
    <property type="gene ID" value="A4U43_C04F35210"/>
</dbReference>
<sequence length="129" mass="14626">MKSELTYYPPPLSLSSSLLLCSLSMAAHLLILAKLKLLNGGGQSNWRLMAMLFCPFALKLPLAMHMPSSYTDLAISLRLFIFRLNRIFFFEGSGDRRWERALRLFHERVLVAGARSSELDLSDISMFAL</sequence>
<evidence type="ECO:0000313" key="2">
    <source>
        <dbReference type="EMBL" id="ONK73772.1"/>
    </source>
</evidence>
<proteinExistence type="predicted"/>
<reference evidence="3" key="1">
    <citation type="journal article" date="2017" name="Nat. Commun.">
        <title>The asparagus genome sheds light on the origin and evolution of a young Y chromosome.</title>
        <authorList>
            <person name="Harkess A."/>
            <person name="Zhou J."/>
            <person name="Xu C."/>
            <person name="Bowers J.E."/>
            <person name="Van der Hulst R."/>
            <person name="Ayyampalayam S."/>
            <person name="Mercati F."/>
            <person name="Riccardi P."/>
            <person name="McKain M.R."/>
            <person name="Kakrana A."/>
            <person name="Tang H."/>
            <person name="Ray J."/>
            <person name="Groenendijk J."/>
            <person name="Arikit S."/>
            <person name="Mathioni S.M."/>
            <person name="Nakano M."/>
            <person name="Shan H."/>
            <person name="Telgmann-Rauber A."/>
            <person name="Kanno A."/>
            <person name="Yue Z."/>
            <person name="Chen H."/>
            <person name="Li W."/>
            <person name="Chen Y."/>
            <person name="Xu X."/>
            <person name="Zhang Y."/>
            <person name="Luo S."/>
            <person name="Chen H."/>
            <person name="Gao J."/>
            <person name="Mao Z."/>
            <person name="Pires J.C."/>
            <person name="Luo M."/>
            <person name="Kudrna D."/>
            <person name="Wing R.A."/>
            <person name="Meyers B.C."/>
            <person name="Yi K."/>
            <person name="Kong H."/>
            <person name="Lavrijsen P."/>
            <person name="Sunseri F."/>
            <person name="Falavigna A."/>
            <person name="Ye Y."/>
            <person name="Leebens-Mack J.H."/>
            <person name="Chen G."/>
        </authorList>
    </citation>
    <scope>NUCLEOTIDE SEQUENCE [LARGE SCALE GENOMIC DNA]</scope>
    <source>
        <strain evidence="3">cv. DH0086</strain>
    </source>
</reference>
<feature type="transmembrane region" description="Helical" evidence="1">
    <location>
        <begin position="12"/>
        <end position="33"/>
    </location>
</feature>
<keyword evidence="1" id="KW-1133">Transmembrane helix</keyword>
<protein>
    <submittedName>
        <fullName evidence="2">Uncharacterized protein</fullName>
    </submittedName>
</protein>
<gene>
    <name evidence="2" type="ORF">A4U43_C04F35210</name>
</gene>
<accession>A0A5P1F6H1</accession>
<keyword evidence="1" id="KW-0812">Transmembrane</keyword>
<feature type="transmembrane region" description="Helical" evidence="1">
    <location>
        <begin position="45"/>
        <end position="64"/>
    </location>
</feature>
<dbReference type="PANTHER" id="PTHR38925">
    <property type="entry name" value="PROTEIN, PUTATIVE-RELATED"/>
    <property type="match status" value="1"/>
</dbReference>